<dbReference type="EMBL" id="JWZT01000521">
    <property type="protein sequence ID" value="KII74152.1"/>
    <property type="molecule type" value="Genomic_DNA"/>
</dbReference>
<dbReference type="OrthoDB" id="184583at2759"/>
<evidence type="ECO:0000256" key="3">
    <source>
        <dbReference type="ARBA" id="ARBA00022737"/>
    </source>
</evidence>
<dbReference type="GO" id="GO:0005829">
    <property type="term" value="C:cytosol"/>
    <property type="evidence" value="ECO:0007669"/>
    <property type="project" value="TreeGrafter"/>
</dbReference>
<dbReference type="GO" id="GO:0006913">
    <property type="term" value="P:nucleocytoplasmic transport"/>
    <property type="evidence" value="ECO:0007669"/>
    <property type="project" value="TreeGrafter"/>
</dbReference>
<dbReference type="GO" id="GO:0031267">
    <property type="term" value="F:small GTPase binding"/>
    <property type="evidence" value="ECO:0007669"/>
    <property type="project" value="TreeGrafter"/>
</dbReference>
<sequence length="116" mass="13093">MSELKVLDIGDCLIRDHGARIILPAISKLPLKKLDLGFNELSGQIGCDALELIRSMKSFETLILDGNEFGDTWIEKIKELKQHKDFEFFSISIKEDEGISDVSELELVEALEKTNL</sequence>
<dbReference type="Gene3D" id="3.80.10.10">
    <property type="entry name" value="Ribonuclease Inhibitor"/>
    <property type="match status" value="1"/>
</dbReference>
<protein>
    <submittedName>
        <fullName evidence="4">Uncharacterized protein</fullName>
    </submittedName>
</protein>
<dbReference type="SUPFAM" id="SSF52047">
    <property type="entry name" value="RNI-like"/>
    <property type="match status" value="1"/>
</dbReference>
<keyword evidence="5" id="KW-1185">Reference proteome</keyword>
<evidence type="ECO:0000256" key="2">
    <source>
        <dbReference type="ARBA" id="ARBA00022614"/>
    </source>
</evidence>
<evidence type="ECO:0000313" key="4">
    <source>
        <dbReference type="EMBL" id="KII74152.1"/>
    </source>
</evidence>
<dbReference type="GO" id="GO:0048471">
    <property type="term" value="C:perinuclear region of cytoplasm"/>
    <property type="evidence" value="ECO:0007669"/>
    <property type="project" value="TreeGrafter"/>
</dbReference>
<proteinExistence type="predicted"/>
<dbReference type="GO" id="GO:0005096">
    <property type="term" value="F:GTPase activator activity"/>
    <property type="evidence" value="ECO:0007669"/>
    <property type="project" value="UniProtKB-KW"/>
</dbReference>
<dbReference type="InterPro" id="IPR032675">
    <property type="entry name" value="LRR_dom_sf"/>
</dbReference>
<evidence type="ECO:0000256" key="1">
    <source>
        <dbReference type="ARBA" id="ARBA00022468"/>
    </source>
</evidence>
<accession>A0A0C2NJG1</accession>
<dbReference type="PANTHER" id="PTHR24113">
    <property type="entry name" value="RAN GTPASE-ACTIVATING PROTEIN 1"/>
    <property type="match status" value="1"/>
</dbReference>
<keyword evidence="2" id="KW-0433">Leucine-rich repeat</keyword>
<dbReference type="AlphaFoldDB" id="A0A0C2NJG1"/>
<dbReference type="Proteomes" id="UP000031668">
    <property type="component" value="Unassembled WGS sequence"/>
</dbReference>
<dbReference type="GO" id="GO:0005634">
    <property type="term" value="C:nucleus"/>
    <property type="evidence" value="ECO:0007669"/>
    <property type="project" value="TreeGrafter"/>
</dbReference>
<reference evidence="4 5" key="1">
    <citation type="journal article" date="2014" name="Genome Biol. Evol.">
        <title>The genome of the myxosporean Thelohanellus kitauei shows adaptations to nutrient acquisition within its fish host.</title>
        <authorList>
            <person name="Yang Y."/>
            <person name="Xiong J."/>
            <person name="Zhou Z."/>
            <person name="Huo F."/>
            <person name="Miao W."/>
            <person name="Ran C."/>
            <person name="Liu Y."/>
            <person name="Zhang J."/>
            <person name="Feng J."/>
            <person name="Wang M."/>
            <person name="Wang M."/>
            <person name="Wang L."/>
            <person name="Yao B."/>
        </authorList>
    </citation>
    <scope>NUCLEOTIDE SEQUENCE [LARGE SCALE GENOMIC DNA]</scope>
    <source>
        <strain evidence="4">Wuqing</strain>
    </source>
</reference>
<organism evidence="4 5">
    <name type="scientific">Thelohanellus kitauei</name>
    <name type="common">Myxosporean</name>
    <dbReference type="NCBI Taxonomy" id="669202"/>
    <lineage>
        <taxon>Eukaryota</taxon>
        <taxon>Metazoa</taxon>
        <taxon>Cnidaria</taxon>
        <taxon>Myxozoa</taxon>
        <taxon>Myxosporea</taxon>
        <taxon>Bivalvulida</taxon>
        <taxon>Platysporina</taxon>
        <taxon>Myxobolidae</taxon>
        <taxon>Thelohanellus</taxon>
    </lineage>
</organism>
<evidence type="ECO:0000313" key="5">
    <source>
        <dbReference type="Proteomes" id="UP000031668"/>
    </source>
</evidence>
<dbReference type="InterPro" id="IPR027038">
    <property type="entry name" value="RanGap"/>
</dbReference>
<name>A0A0C2NJG1_THEKT</name>
<gene>
    <name evidence="4" type="ORF">RF11_01806</name>
</gene>
<keyword evidence="1" id="KW-0343">GTPase activation</keyword>
<comment type="caution">
    <text evidence="4">The sequence shown here is derived from an EMBL/GenBank/DDBJ whole genome shotgun (WGS) entry which is preliminary data.</text>
</comment>
<dbReference type="PANTHER" id="PTHR24113:SF12">
    <property type="entry name" value="RAN GTPASE-ACTIVATING PROTEIN 1"/>
    <property type="match status" value="1"/>
</dbReference>
<keyword evidence="3" id="KW-0677">Repeat</keyword>